<accession>A0A420H8P1</accession>
<protein>
    <recommendedName>
        <fullName evidence="5">EF-hand domain-containing protein</fullName>
    </recommendedName>
</protein>
<feature type="region of interest" description="Disordered" evidence="4">
    <location>
        <begin position="277"/>
        <end position="298"/>
    </location>
</feature>
<dbReference type="OrthoDB" id="7873042at2759"/>
<dbReference type="CDD" id="cd02249">
    <property type="entry name" value="ZZ"/>
    <property type="match status" value="1"/>
</dbReference>
<dbReference type="AlphaFoldDB" id="A0A420H8P1"/>
<dbReference type="Proteomes" id="UP000286134">
    <property type="component" value="Unassembled WGS sequence"/>
</dbReference>
<feature type="compositionally biased region" description="Basic and acidic residues" evidence="4">
    <location>
        <begin position="503"/>
        <end position="522"/>
    </location>
</feature>
<evidence type="ECO:0000256" key="4">
    <source>
        <dbReference type="SAM" id="MobiDB-lite"/>
    </source>
</evidence>
<keyword evidence="7" id="KW-1185">Reference proteome</keyword>
<sequence>MVTSADKELFICNGCGETIGSERARIWCNICVDFNLCSNCYVIDYSSKTHRKSHATTVFRNSGHVNSENSNEILLSQSETHEGEQRKPSEETQRKYSEIPTANWGALWNVMKAPLAKKDKRSSKSIGKIETGALVETRHKSDLLSPFSGIPEPLPSLSAMVKPQQSPGYPGPKYFRPDKWEPFFESNNTPSSIFVGLMSSIFNTIDEKGTGFLKPEEFSGFLDIQGCPLSANIWKMACSKAAGASNKDVADLELGLYFSERSISHTLTARPIEVETNKGKSPVKVSSSDVKKKRSKNANQNMPLLSRQGFIDLCASEYLKDPSMAYQYLMNALHELRVWRELGDLPRSVLPSSPTSQDYRKDSNISTPNLDSKEMESLKCVHESHTVNENKEVIQKGIDENCTKLDFPYLNSTDMQSMSPLSIEKPEVASIDGDQKHHKSALEYPMTSKKESMSQSIIDKQEEKLIEMDVENSKSAIPHFNTSKSGHMRSPFDGSEEYSINDGSKENQKSPNHHLDSPEKDFVSPTFIDTSKVTLTREDSKDLKSTFQYPSTSEKEPMSTRFIVKFEDNAIESSDLRPKINPSLIKSTGPLQNKQKLVVKTDIPSQWLSTASAMSARSPRRKVEMLVEAFECVRANSICLDERPDFKNSPIYKNITT</sequence>
<organism evidence="6 7">
    <name type="scientific">Erysiphe neolycopersici</name>
    <dbReference type="NCBI Taxonomy" id="212602"/>
    <lineage>
        <taxon>Eukaryota</taxon>
        <taxon>Fungi</taxon>
        <taxon>Dikarya</taxon>
        <taxon>Ascomycota</taxon>
        <taxon>Pezizomycotina</taxon>
        <taxon>Leotiomycetes</taxon>
        <taxon>Erysiphales</taxon>
        <taxon>Erysiphaceae</taxon>
        <taxon>Erysiphe</taxon>
    </lineage>
</organism>
<evidence type="ECO:0000256" key="2">
    <source>
        <dbReference type="ARBA" id="ARBA00022771"/>
    </source>
</evidence>
<keyword evidence="2" id="KW-0863">Zinc-finger</keyword>
<dbReference type="InterPro" id="IPR002048">
    <property type="entry name" value="EF_hand_dom"/>
</dbReference>
<proteinExistence type="predicted"/>
<feature type="region of interest" description="Disordered" evidence="4">
    <location>
        <begin position="476"/>
        <end position="523"/>
    </location>
</feature>
<evidence type="ECO:0000313" key="6">
    <source>
        <dbReference type="EMBL" id="RKF53781.1"/>
    </source>
</evidence>
<feature type="compositionally biased region" description="Basic and acidic residues" evidence="4">
    <location>
        <begin position="79"/>
        <end position="96"/>
    </location>
</feature>
<dbReference type="GO" id="GO:0005509">
    <property type="term" value="F:calcium ion binding"/>
    <property type="evidence" value="ECO:0007669"/>
    <property type="project" value="InterPro"/>
</dbReference>
<keyword evidence="1" id="KW-0479">Metal-binding</keyword>
<reference evidence="6 7" key="1">
    <citation type="journal article" date="2018" name="BMC Genomics">
        <title>Comparative genome analyses reveal sequence features reflecting distinct modes of host-adaptation between dicot and monocot powdery mildew.</title>
        <authorList>
            <person name="Wu Y."/>
            <person name="Ma X."/>
            <person name="Pan Z."/>
            <person name="Kale S.D."/>
            <person name="Song Y."/>
            <person name="King H."/>
            <person name="Zhang Q."/>
            <person name="Presley C."/>
            <person name="Deng X."/>
            <person name="Wei C.I."/>
            <person name="Xiao S."/>
        </authorList>
    </citation>
    <scope>NUCLEOTIDE SEQUENCE [LARGE SCALE GENOMIC DNA]</scope>
    <source>
        <strain evidence="6">UMSG2</strain>
    </source>
</reference>
<keyword evidence="3" id="KW-0862">Zinc</keyword>
<dbReference type="InterPro" id="IPR000433">
    <property type="entry name" value="Znf_ZZ"/>
</dbReference>
<dbReference type="SUPFAM" id="SSF57850">
    <property type="entry name" value="RING/U-box"/>
    <property type="match status" value="1"/>
</dbReference>
<feature type="compositionally biased region" description="Low complexity" evidence="4">
    <location>
        <begin position="279"/>
        <end position="288"/>
    </location>
</feature>
<evidence type="ECO:0000256" key="3">
    <source>
        <dbReference type="ARBA" id="ARBA00022833"/>
    </source>
</evidence>
<dbReference type="EMBL" id="MCFK01010236">
    <property type="protein sequence ID" value="RKF53781.1"/>
    <property type="molecule type" value="Genomic_DNA"/>
</dbReference>
<dbReference type="PROSITE" id="PS50222">
    <property type="entry name" value="EF_HAND_2"/>
    <property type="match status" value="1"/>
</dbReference>
<gene>
    <name evidence="6" type="ORF">OnM2_102011</name>
</gene>
<feature type="region of interest" description="Disordered" evidence="4">
    <location>
        <begin position="77"/>
        <end position="96"/>
    </location>
</feature>
<name>A0A420H8P1_9PEZI</name>
<dbReference type="InterPro" id="IPR043145">
    <property type="entry name" value="Znf_ZZ_sf"/>
</dbReference>
<evidence type="ECO:0000256" key="1">
    <source>
        <dbReference type="ARBA" id="ARBA00022723"/>
    </source>
</evidence>
<dbReference type="Gene3D" id="3.30.60.90">
    <property type="match status" value="1"/>
</dbReference>
<feature type="region of interest" description="Disordered" evidence="4">
    <location>
        <begin position="430"/>
        <end position="456"/>
    </location>
</feature>
<comment type="caution">
    <text evidence="6">The sequence shown here is derived from an EMBL/GenBank/DDBJ whole genome shotgun (WGS) entry which is preliminary data.</text>
</comment>
<evidence type="ECO:0000259" key="5">
    <source>
        <dbReference type="PROSITE" id="PS50222"/>
    </source>
</evidence>
<dbReference type="Pfam" id="PF00569">
    <property type="entry name" value="ZZ"/>
    <property type="match status" value="1"/>
</dbReference>
<dbReference type="GO" id="GO:0008270">
    <property type="term" value="F:zinc ion binding"/>
    <property type="evidence" value="ECO:0007669"/>
    <property type="project" value="UniProtKB-KW"/>
</dbReference>
<dbReference type="STRING" id="212602.A0A420H8P1"/>
<evidence type="ECO:0000313" key="7">
    <source>
        <dbReference type="Proteomes" id="UP000286134"/>
    </source>
</evidence>
<feature type="region of interest" description="Disordered" evidence="4">
    <location>
        <begin position="351"/>
        <end position="370"/>
    </location>
</feature>
<feature type="domain" description="EF-hand" evidence="5">
    <location>
        <begin position="201"/>
        <end position="228"/>
    </location>
</feature>